<feature type="compositionally biased region" description="Low complexity" evidence="2">
    <location>
        <begin position="2139"/>
        <end position="2168"/>
    </location>
</feature>
<feature type="region of interest" description="Disordered" evidence="2">
    <location>
        <begin position="367"/>
        <end position="592"/>
    </location>
</feature>
<feature type="compositionally biased region" description="Low complexity" evidence="2">
    <location>
        <begin position="2558"/>
        <end position="2572"/>
    </location>
</feature>
<comment type="caution">
    <text evidence="3">The sequence shown here is derived from an EMBL/GenBank/DDBJ whole genome shotgun (WGS) entry which is preliminary data.</text>
</comment>
<evidence type="ECO:0000256" key="1">
    <source>
        <dbReference type="SAM" id="Coils"/>
    </source>
</evidence>
<feature type="coiled-coil region" evidence="1">
    <location>
        <begin position="78"/>
        <end position="179"/>
    </location>
</feature>
<feature type="compositionally biased region" description="Low complexity" evidence="2">
    <location>
        <begin position="1500"/>
        <end position="1529"/>
    </location>
</feature>
<feature type="compositionally biased region" description="Low complexity" evidence="2">
    <location>
        <begin position="2702"/>
        <end position="2715"/>
    </location>
</feature>
<feature type="compositionally biased region" description="Gly residues" evidence="2">
    <location>
        <begin position="723"/>
        <end position="734"/>
    </location>
</feature>
<feature type="region of interest" description="Disordered" evidence="2">
    <location>
        <begin position="2248"/>
        <end position="2351"/>
    </location>
</feature>
<feature type="compositionally biased region" description="Gly residues" evidence="2">
    <location>
        <begin position="2735"/>
        <end position="2746"/>
    </location>
</feature>
<feature type="compositionally biased region" description="Low complexity" evidence="2">
    <location>
        <begin position="1172"/>
        <end position="1193"/>
    </location>
</feature>
<feature type="region of interest" description="Disordered" evidence="2">
    <location>
        <begin position="2366"/>
        <end position="2442"/>
    </location>
</feature>
<feature type="compositionally biased region" description="Low complexity" evidence="2">
    <location>
        <begin position="2606"/>
        <end position="2629"/>
    </location>
</feature>
<feature type="region of interest" description="Disordered" evidence="2">
    <location>
        <begin position="1"/>
        <end position="31"/>
    </location>
</feature>
<feature type="compositionally biased region" description="Basic and acidic residues" evidence="2">
    <location>
        <begin position="197"/>
        <end position="209"/>
    </location>
</feature>
<dbReference type="CDD" id="cd06503">
    <property type="entry name" value="ATP-synt_Fo_b"/>
    <property type="match status" value="1"/>
</dbReference>
<feature type="compositionally biased region" description="Low complexity" evidence="2">
    <location>
        <begin position="1234"/>
        <end position="1245"/>
    </location>
</feature>
<feature type="compositionally biased region" description="Low complexity" evidence="2">
    <location>
        <begin position="367"/>
        <end position="382"/>
    </location>
</feature>
<feature type="region of interest" description="Disordered" evidence="2">
    <location>
        <begin position="1446"/>
        <end position="1561"/>
    </location>
</feature>
<feature type="region of interest" description="Disordered" evidence="2">
    <location>
        <begin position="2033"/>
        <end position="2122"/>
    </location>
</feature>
<keyword evidence="4" id="KW-1185">Reference proteome</keyword>
<proteinExistence type="predicted"/>
<feature type="compositionally biased region" description="Polar residues" evidence="2">
    <location>
        <begin position="452"/>
        <end position="463"/>
    </location>
</feature>
<gene>
    <name evidence="3" type="ORF">Agub_g6565</name>
</gene>
<feature type="region of interest" description="Disordered" evidence="2">
    <location>
        <begin position="1330"/>
        <end position="1358"/>
    </location>
</feature>
<feature type="region of interest" description="Disordered" evidence="2">
    <location>
        <begin position="2476"/>
        <end position="2507"/>
    </location>
</feature>
<feature type="compositionally biased region" description="Low complexity" evidence="2">
    <location>
        <begin position="1203"/>
        <end position="1225"/>
    </location>
</feature>
<feature type="compositionally biased region" description="Low complexity" evidence="2">
    <location>
        <begin position="1542"/>
        <end position="1561"/>
    </location>
</feature>
<keyword evidence="1" id="KW-0175">Coiled coil</keyword>
<feature type="compositionally biased region" description="Low complexity" evidence="2">
    <location>
        <begin position="1466"/>
        <end position="1476"/>
    </location>
</feature>
<feature type="compositionally biased region" description="Basic and acidic residues" evidence="2">
    <location>
        <begin position="1532"/>
        <end position="1541"/>
    </location>
</feature>
<feature type="compositionally biased region" description="Pro residues" evidence="2">
    <location>
        <begin position="1608"/>
        <end position="1619"/>
    </location>
</feature>
<evidence type="ECO:0000313" key="3">
    <source>
        <dbReference type="EMBL" id="GFR45177.1"/>
    </source>
</evidence>
<dbReference type="EMBL" id="BMAR01000009">
    <property type="protein sequence ID" value="GFR45177.1"/>
    <property type="molecule type" value="Genomic_DNA"/>
</dbReference>
<feature type="compositionally biased region" description="Acidic residues" evidence="2">
    <location>
        <begin position="2261"/>
        <end position="2273"/>
    </location>
</feature>
<feature type="compositionally biased region" description="Low complexity" evidence="2">
    <location>
        <begin position="487"/>
        <end position="502"/>
    </location>
</feature>
<organism evidence="3 4">
    <name type="scientific">Astrephomene gubernaculifera</name>
    <dbReference type="NCBI Taxonomy" id="47775"/>
    <lineage>
        <taxon>Eukaryota</taxon>
        <taxon>Viridiplantae</taxon>
        <taxon>Chlorophyta</taxon>
        <taxon>core chlorophytes</taxon>
        <taxon>Chlorophyceae</taxon>
        <taxon>CS clade</taxon>
        <taxon>Chlamydomonadales</taxon>
        <taxon>Astrephomenaceae</taxon>
        <taxon>Astrephomene</taxon>
    </lineage>
</organism>
<feature type="compositionally biased region" description="Low complexity" evidence="2">
    <location>
        <begin position="229"/>
        <end position="240"/>
    </location>
</feature>
<evidence type="ECO:0000313" key="4">
    <source>
        <dbReference type="Proteomes" id="UP001054857"/>
    </source>
</evidence>
<feature type="compositionally biased region" description="Low complexity" evidence="2">
    <location>
        <begin position="2496"/>
        <end position="2507"/>
    </location>
</feature>
<feature type="region of interest" description="Disordered" evidence="2">
    <location>
        <begin position="2135"/>
        <end position="2221"/>
    </location>
</feature>
<feature type="region of interest" description="Disordered" evidence="2">
    <location>
        <begin position="638"/>
        <end position="741"/>
    </location>
</feature>
<feature type="compositionally biased region" description="Low complexity" evidence="2">
    <location>
        <begin position="1620"/>
        <end position="1649"/>
    </location>
</feature>
<feature type="region of interest" description="Disordered" evidence="2">
    <location>
        <begin position="1167"/>
        <end position="1272"/>
    </location>
</feature>
<feature type="region of interest" description="Disordered" evidence="2">
    <location>
        <begin position="1942"/>
        <end position="1978"/>
    </location>
</feature>
<feature type="region of interest" description="Disordered" evidence="2">
    <location>
        <begin position="2531"/>
        <end position="2746"/>
    </location>
</feature>
<evidence type="ECO:0000256" key="2">
    <source>
        <dbReference type="SAM" id="MobiDB-lite"/>
    </source>
</evidence>
<dbReference type="Proteomes" id="UP001054857">
    <property type="component" value="Unassembled WGS sequence"/>
</dbReference>
<feature type="compositionally biased region" description="Polar residues" evidence="2">
    <location>
        <begin position="1859"/>
        <end position="1870"/>
    </location>
</feature>
<protein>
    <submittedName>
        <fullName evidence="3">Uncharacterized protein</fullName>
    </submittedName>
</protein>
<accession>A0AAD3DRB1</accession>
<feature type="compositionally biased region" description="Polar residues" evidence="2">
    <location>
        <begin position="1254"/>
        <end position="1266"/>
    </location>
</feature>
<feature type="compositionally biased region" description="Low complexity" evidence="2">
    <location>
        <begin position="2076"/>
        <end position="2110"/>
    </location>
</feature>
<reference evidence="3 4" key="1">
    <citation type="journal article" date="2021" name="Sci. Rep.">
        <title>Genome sequencing of the multicellular alga Astrephomene provides insights into convergent evolution of germ-soma differentiation.</title>
        <authorList>
            <person name="Yamashita S."/>
            <person name="Yamamoto K."/>
            <person name="Matsuzaki R."/>
            <person name="Suzuki S."/>
            <person name="Yamaguchi H."/>
            <person name="Hirooka S."/>
            <person name="Minakuchi Y."/>
            <person name="Miyagishima S."/>
            <person name="Kawachi M."/>
            <person name="Toyoda A."/>
            <person name="Nozaki H."/>
        </authorList>
    </citation>
    <scope>NUCLEOTIDE SEQUENCE [LARGE SCALE GENOMIC DNA]</scope>
    <source>
        <strain evidence="3 4">NIES-4017</strain>
    </source>
</reference>
<feature type="compositionally biased region" description="Pro residues" evidence="2">
    <location>
        <begin position="241"/>
        <end position="251"/>
    </location>
</feature>
<sequence length="2785" mass="283584">MFSTPLGQGPRPGYNLPDAGHRRASPLSEKEQQLMRAVSDQMSTKKAIRQEAMRDQDRERAMLKNEAYRSSLEAALQQQAALSDAERKQQALDELQRLSDVYDRRVGRMGEAHMEAVAYMQQQCEARAEQERRLAELNERQTQRFHSALSVVKAQNGAAKAQAHERQQLRAQILKAERDKAQAFTAEMAERAQAQRRRQDDLARQELERRKRSPNGLAVDFRHTRLHEGLGAPGPMAVPAVPAPPLPPLPDPVESAEELRQRLAMEKRRREKSAAEAELRAQERYQAAQAKLRAEAQREAVKAELAEMAAQRVQAKKQALAAHRLRLQDQRKQQELLRVFEENFLPCGAALEDDLAPRPLPSFLQPSAAAAAAAPSSGSRPAVPREPAQRPPGAHAGALVAPAEGPMPRWSKSRAAPLGRRPPAPRPVSQVPVPTPPSRGEVAVQTEPLSPRGQTTDTVSQSPDRQHQRQPHAEQQPQPQHPRQRIQEPQPQRPQQPAAAQPEDLETRHARRKAWPEHCAGPEQLAAPASPAAMSQTADAGRGRPGSPEDVGEPEHGGQPPTEGARRPEQQGSQSLAQMQDLLELGDDAVDKWGEEEVDRELARMRRELGLEDADLRSSASSLTSSVSMPAVLKEATERTAARQYNQASGVPAAVAATPGRSGPSARPHAEGEGAGMDAVAKGREAYSPAPHRGGLQGEQGRQMRREEAVTPAAAGRQDANAGGVGVGGGGGGASAAASSPADTLDSSILRILNTPSGSETPSATPQSLAGAARRAGLYKGRTAAATAANMRALSALTPGSSSMRSDLDLDELLLLTDLDWRELEGGRGAAGVGGTASAAAGVGDGGGMGGSSPSSSSFSGVSGVSFESLRQLVAQGILPPEISTLLASTPPTTTLGSLSDITAAATGIAPVSSRPVAPLPTSKALSPTASSSVSGITALLASLPAGAPGGGGGSSSAAPSLSSFPASMLPAQHPSAVPLSPTASTSLSGLSALLASAPAGMPGSSTLSSLSSIPPYRAAPGVLPPGVMAPPEASGPPVMPPHHAGGSLHGTAHRAGAVNAAAGGLFSIPESRPVLRAPVPGQPSPSAAAAAAAAASMGSQLTSTPLSSSTSTSFTDMLATALGAVAPTTQDASTAAALRPSRPSFLPEPLRLTLADLNRELLSTAAGGQRGAPEAPSAPAPQSAGRPARPGPFIITSLGALPSQQPQQQHGQPGSQQQQQQPSGDAWLAWNPSGVSSMSSSSVSLPAPRQPPGNASQLQGTSNGPPSAPLAGRSAASLVAAAVAAVAGSDTSSSLSSLSLGELGRQLNSGSALMTAGGPAAALEVIATPTTLRSRGSEDGGSTQRPSIASTPLSSPYEMYDREARRLAELMTSITASLKQSADAVSRAGAPPAAGGGAAAAAAATVRSFSPSSSEAYSTISALATPPSAAQSAGRQHAGLGPVTALVPEQDTGATPTRVARRSGSRGTSAAGSVVIAGPSSGPEAQNQRFVPAAGNVGNSSPQSNASALLSPPSPSSTSLSSLLLPTPLRAPDDDGRAADEPANASPASSSIAPSVSTSVAQSSTISGLSFLVASLQQPLPQPQPSHSHPHPQLQPPPAQQQQQPPADSPPPPAPPPSQQQQPMTGVPLSRLAPPASPSAAFLASPALTMPSPATPPSPILSEGSFQSEPPATLSPAAVTPTARMARGGGGGGSWVQPNSGPSDDAPSAVAQAIAGFLRRRGSGSDRSVQGMDGHVQPGQQCPQPSQLQPPPLPQLKIAVDQEGGVCAAAAGYNEDGRGVSGGSDGSGAVPVSAEIRKCDSGSSADVWASLTGPTLEEALAGLMGQTDGTFEDLLRSSLALSTSSLTSAPEGLEEEQQSAQQLGRSGSLQEDGAAAAAAALRGGAPVPPFVHAEEPQTSAGAAAAEMPASLGVRRSEEEEEEAVAGAAWAAWHEEERARMAGTAAAVTGGGASSQRDVGSVPNMADGDGDEGEGDYAAVGDYYKQDGEEGEEEAAECDPQRPLAMGGYSSGELLAEVDAVLLQAIAGSTIADLQPSPQPAINRGQPSQPITPLHAVSSAISFADGSSDWSPVPRAAAPHPQQQQQPAPPQQQQQQQPHETRMSSTTRSSSDSEEFGSIMSDLLKDIQRGIMALQAVDPQLQSPRPEQPRSPQQQLGARAASAAAPPAGGLGRMGPGVEESESAAESAVVSGDSRADGGDAAEALSTENWEPHVDLGGAGGQVAMMEPAAAARSDILKDFGRLLLDDSSKYSINTGGGGEAAEDVDGDVEWPDECSNGSLAADAASPFGMDSPSEGATSSAFPPEQQQQQHEATAALPVGTVRPSQPPEAAPFSPSYDGGDGSRLQPLSSTRQEYLSWPSFSRDFAGSTFSSSPDSPHNPMRDDCSTTGLPASASGDSILRLAALQAGPQPPPEPPRRSAASASDEDFIPLPPQPASASSAPRDYLSISFVAVAEDAAEEGTYSFLQAPRASLARGRLPPSIHSGCDSPSLPPSGSPSDPTVSSVSSLDSLPEAVAAYGYPVFGGAASSLLASPAGSAGGSQAGSEDGGKAEDSRVMGVRAAAGHDAAGSQAVRQPLPIQSEPLQPASPPPPQVLEHEPWRGAWDPPSSLPALPAIPALRAATRSTAYPPDSPPGPPSHAAGLGPETLGTTNHTGSPPPPPPAGQHHHHQPQRSALSPSSPAPSPRLGCVEQVQEGGCSPPAAAGYGEVAAVGMGWSHEGSPPPAGAAGRRRRSSGGGGQSGGGAYAGALSEEQLAGLLLWTVSDFFSSPGSGDDGSESGSPSGF</sequence>
<name>A0AAD3DRB1_9CHLO</name>
<feature type="compositionally biased region" description="Low complexity" evidence="2">
    <location>
        <begin position="2638"/>
        <end position="2655"/>
    </location>
</feature>
<feature type="region of interest" description="Disordered" evidence="2">
    <location>
        <begin position="1843"/>
        <end position="1929"/>
    </location>
</feature>
<feature type="coiled-coil region" evidence="1">
    <location>
        <begin position="256"/>
        <end position="333"/>
    </location>
</feature>
<feature type="compositionally biased region" description="Polar residues" evidence="2">
    <location>
        <begin position="1330"/>
        <end position="1355"/>
    </location>
</feature>
<feature type="region of interest" description="Disordered" evidence="2">
    <location>
        <begin position="189"/>
        <end position="253"/>
    </location>
</feature>
<feature type="region of interest" description="Disordered" evidence="2">
    <location>
        <begin position="2766"/>
        <end position="2785"/>
    </location>
</feature>
<feature type="region of interest" description="Disordered" evidence="2">
    <location>
        <begin position="1577"/>
        <end position="1754"/>
    </location>
</feature>
<feature type="compositionally biased region" description="Low complexity" evidence="2">
    <location>
        <begin position="1738"/>
        <end position="1748"/>
    </location>
</feature>